<comment type="caution">
    <text evidence="1">The sequence shown here is derived from an EMBL/GenBank/DDBJ whole genome shotgun (WGS) entry which is preliminary data.</text>
</comment>
<reference evidence="1" key="1">
    <citation type="submission" date="2023-02" db="EMBL/GenBank/DDBJ databases">
        <title>Description of Herbaspirillum huttiense subsp. nephrolepsisexaltata and Herbaspirillum huttiense subsp. lycopersicon.</title>
        <authorList>
            <person name="Poudel M."/>
            <person name="Sharma A."/>
            <person name="Goss E."/>
            <person name="Tapia J.H."/>
            <person name="Harmon C.M."/>
            <person name="Jones J.B."/>
        </authorList>
    </citation>
    <scope>NUCLEOTIDE SEQUENCE</scope>
    <source>
        <strain evidence="1">NC40101</strain>
    </source>
</reference>
<proteinExistence type="predicted"/>
<dbReference type="RefSeq" id="WP_284076830.1">
    <property type="nucleotide sequence ID" value="NZ_JAVLSM010000007.1"/>
</dbReference>
<name>A0AAE4G8S0_9BURK</name>
<organism evidence="1">
    <name type="scientific">Herbaspirillum huttiense subsp. nephrolepidis</name>
    <dbReference type="NCBI Taxonomy" id="3075126"/>
    <lineage>
        <taxon>Bacteria</taxon>
        <taxon>Pseudomonadati</taxon>
        <taxon>Pseudomonadota</taxon>
        <taxon>Betaproteobacteria</taxon>
        <taxon>Burkholderiales</taxon>
        <taxon>Oxalobacteraceae</taxon>
        <taxon>Herbaspirillum</taxon>
    </lineage>
</organism>
<evidence type="ECO:0000313" key="1">
    <source>
        <dbReference type="EMBL" id="MDT0337361.1"/>
    </source>
</evidence>
<accession>A0AAE4G8S0</accession>
<dbReference type="AlphaFoldDB" id="A0AAE4G8S0"/>
<dbReference type="EMBL" id="JAVRAA010000005">
    <property type="protein sequence ID" value="MDT0337361.1"/>
    <property type="molecule type" value="Genomic_DNA"/>
</dbReference>
<sequence>MPAIQKQLLIEAAAEVEGAEEAFAVIVQRNLMLRDKVAQLENSVRTMQTLIPANHPT</sequence>
<protein>
    <submittedName>
        <fullName evidence="1">Uncharacterized protein</fullName>
    </submittedName>
</protein>
<gene>
    <name evidence="1" type="ORF">RJN63_11025</name>
</gene>